<dbReference type="AlphaFoldDB" id="A0A5B7WY19"/>
<dbReference type="InterPro" id="IPR029069">
    <property type="entry name" value="HotDog_dom_sf"/>
</dbReference>
<keyword evidence="3" id="KW-1185">Reference proteome</keyword>
<feature type="domain" description="ApeI dehydratase-like" evidence="1">
    <location>
        <begin position="18"/>
        <end position="93"/>
    </location>
</feature>
<accession>A0A5B7WY19</accession>
<evidence type="ECO:0000313" key="2">
    <source>
        <dbReference type="EMBL" id="QCY68094.1"/>
    </source>
</evidence>
<dbReference type="Proteomes" id="UP000309016">
    <property type="component" value="Chromosome"/>
</dbReference>
<dbReference type="InterPro" id="IPR054545">
    <property type="entry name" value="ApeI-like"/>
</dbReference>
<dbReference type="RefSeq" id="WP_139064670.1">
    <property type="nucleotide sequence ID" value="NZ_CP040812.1"/>
</dbReference>
<dbReference type="OrthoDB" id="9772788at2"/>
<organism evidence="2 3">
    <name type="scientific">Antarcticibacterium flavum</name>
    <dbReference type="NCBI Taxonomy" id="2058175"/>
    <lineage>
        <taxon>Bacteria</taxon>
        <taxon>Pseudomonadati</taxon>
        <taxon>Bacteroidota</taxon>
        <taxon>Flavobacteriia</taxon>
        <taxon>Flavobacteriales</taxon>
        <taxon>Flavobacteriaceae</taxon>
        <taxon>Antarcticibacterium</taxon>
    </lineage>
</organism>
<reference evidence="2 3" key="1">
    <citation type="submission" date="2019-06" db="EMBL/GenBank/DDBJ databases">
        <title>Complete genome sequence of Antarcticibacterium flavum KCTC 52984T from an Antarctic marine sediment.</title>
        <authorList>
            <person name="Lee Y.M."/>
            <person name="Shin S.C."/>
        </authorList>
    </citation>
    <scope>NUCLEOTIDE SEQUENCE [LARGE SCALE GENOMIC DNA]</scope>
    <source>
        <strain evidence="2 3">KCTC 52984</strain>
    </source>
</reference>
<dbReference type="Gene3D" id="3.10.129.10">
    <property type="entry name" value="Hotdog Thioesterase"/>
    <property type="match status" value="1"/>
</dbReference>
<evidence type="ECO:0000259" key="1">
    <source>
        <dbReference type="Pfam" id="PF22818"/>
    </source>
</evidence>
<sequence length="124" mass="14063">MLLEDFYKVENTTTSLEGDHTAILRINNSHHLYNGHFPHRPVTPGVMLMQLFKEDAERTCGKTLYLKKAVNVKFMAVVDPNEDPQLVLEYSLENIDGELGLKGVARHKGAIAIKFNARYGYKES</sequence>
<dbReference type="EMBL" id="CP040812">
    <property type="protein sequence ID" value="QCY68094.1"/>
    <property type="molecule type" value="Genomic_DNA"/>
</dbReference>
<name>A0A5B7WY19_9FLAO</name>
<evidence type="ECO:0000313" key="3">
    <source>
        <dbReference type="Proteomes" id="UP000309016"/>
    </source>
</evidence>
<proteinExistence type="predicted"/>
<dbReference type="SUPFAM" id="SSF54637">
    <property type="entry name" value="Thioesterase/thiol ester dehydrase-isomerase"/>
    <property type="match status" value="1"/>
</dbReference>
<protein>
    <submittedName>
        <fullName evidence="2">Hydroxymyristoyl-ACP dehydratase</fullName>
    </submittedName>
</protein>
<dbReference type="GO" id="GO:0016829">
    <property type="term" value="F:lyase activity"/>
    <property type="evidence" value="ECO:0007669"/>
    <property type="project" value="UniProtKB-KW"/>
</dbReference>
<gene>
    <name evidence="2" type="ORF">FHG64_01030</name>
</gene>
<dbReference type="KEGG" id="afla:FHG64_01030"/>
<dbReference type="Pfam" id="PF22818">
    <property type="entry name" value="ApeI-like"/>
    <property type="match status" value="1"/>
</dbReference>